<keyword evidence="2" id="KW-0732">Signal</keyword>
<feature type="chain" id="PRO_5008131880" evidence="2">
    <location>
        <begin position="25"/>
        <end position="265"/>
    </location>
</feature>
<dbReference type="EnsemblMetazoa" id="AEPI011008-RA">
    <property type="protein sequence ID" value="AEPI011008-PA"/>
    <property type="gene ID" value="AEPI011008"/>
</dbReference>
<name>A0A182PVM1_9DIPT</name>
<sequence>MVSQLVWLCVGALFLYSAVHLADGNPIETVTANNPLLEPTAIGGAGPTLDTLLPTKPSEVASSTESSKMSRFLDDFTSAFKHGTAKMKESLESAASSVKDGVLQGYDYVRSKLTGGTGPESATVLPTLVGDDVTNNSSATPSTAAALTSTHTPSTERAAISGDAGASAGPADTKPNVLAALGGAVGVSNEPARIVPNDDEDDERIFFNDKDYTAVKPLDGSEDERDVTESPVTTTVAVDNRFIIAGPLACKSGQEVVNGKCRNVF</sequence>
<dbReference type="Proteomes" id="UP000075885">
    <property type="component" value="Unassembled WGS sequence"/>
</dbReference>
<dbReference type="AlphaFoldDB" id="A0A182PVM1"/>
<feature type="compositionally biased region" description="Low complexity" evidence="1">
    <location>
        <begin position="134"/>
        <end position="171"/>
    </location>
</feature>
<feature type="signal peptide" evidence="2">
    <location>
        <begin position="1"/>
        <end position="24"/>
    </location>
</feature>
<evidence type="ECO:0000313" key="4">
    <source>
        <dbReference type="Proteomes" id="UP000075885"/>
    </source>
</evidence>
<feature type="region of interest" description="Disordered" evidence="1">
    <location>
        <begin position="133"/>
        <end position="171"/>
    </location>
</feature>
<evidence type="ECO:0000313" key="3">
    <source>
        <dbReference type="EnsemblMetazoa" id="AEPI011008-PA"/>
    </source>
</evidence>
<evidence type="ECO:0000256" key="1">
    <source>
        <dbReference type="SAM" id="MobiDB-lite"/>
    </source>
</evidence>
<dbReference type="VEuPathDB" id="VectorBase:AEPI011008"/>
<reference evidence="4" key="1">
    <citation type="submission" date="2013-03" db="EMBL/GenBank/DDBJ databases">
        <title>The Genome Sequence of Anopheles epiroticus epiroticus2.</title>
        <authorList>
            <consortium name="The Broad Institute Genomics Platform"/>
            <person name="Neafsey D.E."/>
            <person name="Howell P."/>
            <person name="Walker B."/>
            <person name="Young S.K."/>
            <person name="Zeng Q."/>
            <person name="Gargeya S."/>
            <person name="Fitzgerald M."/>
            <person name="Haas B."/>
            <person name="Abouelleil A."/>
            <person name="Allen A.W."/>
            <person name="Alvarado L."/>
            <person name="Arachchi H.M."/>
            <person name="Berlin A.M."/>
            <person name="Chapman S.B."/>
            <person name="Gainer-Dewar J."/>
            <person name="Goldberg J."/>
            <person name="Griggs A."/>
            <person name="Gujja S."/>
            <person name="Hansen M."/>
            <person name="Howarth C."/>
            <person name="Imamovic A."/>
            <person name="Ireland A."/>
            <person name="Larimer J."/>
            <person name="McCowan C."/>
            <person name="Murphy C."/>
            <person name="Pearson M."/>
            <person name="Poon T.W."/>
            <person name="Priest M."/>
            <person name="Roberts A."/>
            <person name="Saif S."/>
            <person name="Shea T."/>
            <person name="Sisk P."/>
            <person name="Sykes S."/>
            <person name="Wortman J."/>
            <person name="Nusbaum C."/>
            <person name="Birren B."/>
        </authorList>
    </citation>
    <scope>NUCLEOTIDE SEQUENCE [LARGE SCALE GENOMIC DNA]</scope>
    <source>
        <strain evidence="4">Epiroticus2</strain>
    </source>
</reference>
<keyword evidence="4" id="KW-1185">Reference proteome</keyword>
<evidence type="ECO:0000256" key="2">
    <source>
        <dbReference type="SAM" id="SignalP"/>
    </source>
</evidence>
<accession>A0A182PVM1</accession>
<proteinExistence type="predicted"/>
<protein>
    <submittedName>
        <fullName evidence="3">Uncharacterized protein</fullName>
    </submittedName>
</protein>
<reference evidence="3" key="2">
    <citation type="submission" date="2020-05" db="UniProtKB">
        <authorList>
            <consortium name="EnsemblMetazoa"/>
        </authorList>
    </citation>
    <scope>IDENTIFICATION</scope>
    <source>
        <strain evidence="3">Epiroticus2</strain>
    </source>
</reference>
<organism evidence="3 4">
    <name type="scientific">Anopheles epiroticus</name>
    <dbReference type="NCBI Taxonomy" id="199890"/>
    <lineage>
        <taxon>Eukaryota</taxon>
        <taxon>Metazoa</taxon>
        <taxon>Ecdysozoa</taxon>
        <taxon>Arthropoda</taxon>
        <taxon>Hexapoda</taxon>
        <taxon>Insecta</taxon>
        <taxon>Pterygota</taxon>
        <taxon>Neoptera</taxon>
        <taxon>Endopterygota</taxon>
        <taxon>Diptera</taxon>
        <taxon>Nematocera</taxon>
        <taxon>Culicoidea</taxon>
        <taxon>Culicidae</taxon>
        <taxon>Anophelinae</taxon>
        <taxon>Anopheles</taxon>
    </lineage>
</organism>